<comment type="caution">
    <text evidence="1">The sequence shown here is derived from an EMBL/GenBank/DDBJ whole genome shotgun (WGS) entry which is preliminary data.</text>
</comment>
<sequence length="123" mass="13861">MDFTPSDSAFFVRVALPDAFGEEESFLRIRTMPIVVFEGEREFPVSLIEELGLSRILRSLYFNGLRNQRVKAGHSSALHSIRPKTVFSLIHQVEKGGTSFTDAPKFVLRQDSKSQNSTSFPIP</sequence>
<protein>
    <submittedName>
        <fullName evidence="1">Uncharacterized protein</fullName>
    </submittedName>
</protein>
<dbReference type="AlphaFoldDB" id="A0A4Y2Q8M8"/>
<evidence type="ECO:0000313" key="2">
    <source>
        <dbReference type="Proteomes" id="UP000499080"/>
    </source>
</evidence>
<keyword evidence="2" id="KW-1185">Reference proteome</keyword>
<gene>
    <name evidence="1" type="ORF">AVEN_171021_1</name>
</gene>
<organism evidence="1 2">
    <name type="scientific">Araneus ventricosus</name>
    <name type="common">Orbweaver spider</name>
    <name type="synonym">Epeira ventricosa</name>
    <dbReference type="NCBI Taxonomy" id="182803"/>
    <lineage>
        <taxon>Eukaryota</taxon>
        <taxon>Metazoa</taxon>
        <taxon>Ecdysozoa</taxon>
        <taxon>Arthropoda</taxon>
        <taxon>Chelicerata</taxon>
        <taxon>Arachnida</taxon>
        <taxon>Araneae</taxon>
        <taxon>Araneomorphae</taxon>
        <taxon>Entelegynae</taxon>
        <taxon>Araneoidea</taxon>
        <taxon>Araneidae</taxon>
        <taxon>Araneus</taxon>
    </lineage>
</organism>
<dbReference type="Proteomes" id="UP000499080">
    <property type="component" value="Unassembled WGS sequence"/>
</dbReference>
<evidence type="ECO:0000313" key="1">
    <source>
        <dbReference type="EMBL" id="GBN60545.1"/>
    </source>
</evidence>
<dbReference type="EMBL" id="BGPR01013414">
    <property type="protein sequence ID" value="GBN60545.1"/>
    <property type="molecule type" value="Genomic_DNA"/>
</dbReference>
<accession>A0A4Y2Q8M8</accession>
<reference evidence="1 2" key="1">
    <citation type="journal article" date="2019" name="Sci. Rep.">
        <title>Orb-weaving spider Araneus ventricosus genome elucidates the spidroin gene catalogue.</title>
        <authorList>
            <person name="Kono N."/>
            <person name="Nakamura H."/>
            <person name="Ohtoshi R."/>
            <person name="Moran D.A.P."/>
            <person name="Shinohara A."/>
            <person name="Yoshida Y."/>
            <person name="Fujiwara M."/>
            <person name="Mori M."/>
            <person name="Tomita M."/>
            <person name="Arakawa K."/>
        </authorList>
    </citation>
    <scope>NUCLEOTIDE SEQUENCE [LARGE SCALE GENOMIC DNA]</scope>
</reference>
<proteinExistence type="predicted"/>
<name>A0A4Y2Q8M8_ARAVE</name>